<evidence type="ECO:0000313" key="19">
    <source>
        <dbReference type="EMBL" id="ACB12023.1"/>
    </source>
</evidence>
<proteinExistence type="predicted"/>
<evidence type="ECO:0000313" key="17">
    <source>
        <dbReference type="EMBL" id="ABR68679.1"/>
    </source>
</evidence>
<evidence type="ECO:0000256" key="4">
    <source>
        <dbReference type="ARBA" id="ARBA00022518"/>
    </source>
</evidence>
<dbReference type="EMBL" id="EF520289">
    <property type="protein sequence ID" value="ABR68689.1"/>
    <property type="molecule type" value="Genomic_DNA"/>
</dbReference>
<dbReference type="SMART" id="SM00271">
    <property type="entry name" value="DnaJ"/>
    <property type="match status" value="1"/>
</dbReference>
<reference evidence="20 24" key="4">
    <citation type="submission" date="2013-02" db="EMBL/GenBank/DDBJ databases">
        <title>Exploring the prevalence of ten human polyomaviruses in fecal specimens of children with acute gastroenteritis: a case-control study.</title>
        <authorList>
            <person name="Li K."/>
            <person name="Guo J."/>
            <person name="Zhao R."/>
            <person name="Xue Y."/>
            <person name="Chen L."/>
            <person name="Yang J."/>
            <person name="Peng J."/>
            <person name="Jin Q."/>
        </authorList>
    </citation>
    <scope>NUCLEOTIDE SEQUENCE [LARGE SCALE GENOMIC DNA]</scope>
    <source>
        <strain evidence="20">HN057</strain>
    </source>
</reference>
<comment type="subcellular location">
    <subcellularLocation>
        <location evidence="2">Host cytoplasm</location>
    </subcellularLocation>
    <subcellularLocation>
        <location evidence="1">Host nucleus</location>
    </subcellularLocation>
</comment>
<evidence type="ECO:0000256" key="2">
    <source>
        <dbReference type="ARBA" id="ARBA00004192"/>
    </source>
</evidence>
<evidence type="ECO:0000313" key="27">
    <source>
        <dbReference type="Proteomes" id="UP000162269"/>
    </source>
</evidence>
<evidence type="ECO:0000256" key="12">
    <source>
        <dbReference type="ARBA" id="ARBA00023015"/>
    </source>
</evidence>
<keyword evidence="10" id="KW-0862">Zinc</keyword>
<sequence>MDKTLSREEAKQLMQLLCLDMSCWGNLPLMRRQYLVKCKEYHPDKGGNEESMKLLNSLYLKLQDSVSSVHDLNEEEDNIWQSSQVYCKDLCCNKFRLVGAIYGEYYEAYIMKQWDVCIHGYNHECQCIHCILSKYHKEKYKIYRKPPVWIECYCYKCYREWFFFPISMQTFFFWKVIIFNTEIRAVQPLLR</sequence>
<evidence type="ECO:0000313" key="18">
    <source>
        <dbReference type="EMBL" id="ABR68689.1"/>
    </source>
</evidence>
<keyword evidence="12" id="KW-0805">Transcription regulation</keyword>
<dbReference type="EMBL" id="KC571691">
    <property type="protein sequence ID" value="AHB32977.1"/>
    <property type="molecule type" value="Genomic_DNA"/>
</dbReference>
<evidence type="ECO:0000256" key="14">
    <source>
        <dbReference type="ARBA" id="ARBA00023163"/>
    </source>
</evidence>
<evidence type="ECO:0000256" key="8">
    <source>
        <dbReference type="ARBA" id="ARBA00022723"/>
    </source>
</evidence>
<dbReference type="Proteomes" id="UP000162269">
    <property type="component" value="Genome"/>
</dbReference>
<dbReference type="Proteomes" id="UP000139070">
    <property type="component" value="Genome"/>
</dbReference>
<dbReference type="GO" id="GO:0008270">
    <property type="term" value="F:zinc ion binding"/>
    <property type="evidence" value="ECO:0007669"/>
    <property type="project" value="UniProtKB-KW"/>
</dbReference>
<keyword evidence="13" id="KW-0010">Activator</keyword>
<reference evidence="22" key="6">
    <citation type="submission" date="2018-10" db="EMBL/GenBank/DDBJ databases">
        <title>Epidemiology and molecular evolution of divergent viral pathogens associated with respiratory tract infections across Vietnam.</title>
        <authorList>
            <person name="Lu L."/>
            <person name="Robertson G."/>
            <person name="Ivens A."/>
            <person name="Ashworth J."/>
            <person name="Woolhouse M."/>
        </authorList>
    </citation>
    <scope>NUCLEOTIDE SEQUENCE</scope>
    <source>
        <strain evidence="22">Vzki1</strain>
    </source>
</reference>
<evidence type="ECO:0000256" key="13">
    <source>
        <dbReference type="ARBA" id="ARBA00023159"/>
    </source>
</evidence>
<dbReference type="Gene3D" id="1.20.120.1860">
    <property type="entry name" value="Small t-antigen, unique domain"/>
    <property type="match status" value="1"/>
</dbReference>
<keyword evidence="15" id="KW-1035">Host cytoplasm</keyword>
<dbReference type="EMBL" id="MK049348">
    <property type="protein sequence ID" value="QCQ73652.1"/>
    <property type="molecule type" value="Genomic_DNA"/>
</dbReference>
<reference evidence="19 25" key="3">
    <citation type="journal article" date="2008" name="Virus Res.">
        <title>Prevalence and molecular characterization of WU/KI polyomaviruses isolated from pediatric patients with respiratory disease in Thailand.</title>
        <authorList>
            <person name="Payungporn S."/>
            <person name="Chieochansin T."/>
            <person name="Thongmee C."/>
            <person name="Samransamruajkit R."/>
            <person name="Theamboolers A."/>
            <person name="Poovorawan Y."/>
        </authorList>
    </citation>
    <scope>NUCLEOTIDE SEQUENCE [LARGE SCALE GENOMIC DNA]</scope>
    <source>
        <strain evidence="19">CU-255</strain>
    </source>
</reference>
<feature type="domain" description="J" evidence="16">
    <location>
        <begin position="11"/>
        <end position="67"/>
    </location>
</feature>
<evidence type="ECO:0000313" key="20">
    <source>
        <dbReference type="EMBL" id="AHB32977.1"/>
    </source>
</evidence>
<evidence type="ECO:0000313" key="21">
    <source>
        <dbReference type="EMBL" id="ANY58915.1"/>
    </source>
</evidence>
<protein>
    <recommendedName>
        <fullName evidence="3">Small t antigen</fullName>
    </recommendedName>
</protein>
<keyword evidence="8" id="KW-0479">Metal-binding</keyword>
<evidence type="ECO:0000259" key="16">
    <source>
        <dbReference type="SMART" id="SM00271"/>
    </source>
</evidence>
<evidence type="ECO:0000256" key="15">
    <source>
        <dbReference type="ARBA" id="ARBA00023200"/>
    </source>
</evidence>
<accession>A6YGN8</accession>
<keyword evidence="14" id="KW-0804">Transcription</keyword>
<dbReference type="EMBL" id="EU358766">
    <property type="protein sequence ID" value="ACB12023.1"/>
    <property type="molecule type" value="Genomic_DNA"/>
</dbReference>
<dbReference type="InterPro" id="IPR036092">
    <property type="entry name" value="Papo_T_antigensf"/>
</dbReference>
<keyword evidence="4" id="KW-0244">Early protein</keyword>
<evidence type="ECO:0000256" key="1">
    <source>
        <dbReference type="ARBA" id="ARBA00004147"/>
    </source>
</evidence>
<dbReference type="InterPro" id="IPR003354">
    <property type="entry name" value="Papo_T_antigen"/>
</dbReference>
<keyword evidence="11" id="KW-0007">Acetylation</keyword>
<evidence type="ECO:0000256" key="9">
    <source>
        <dbReference type="ARBA" id="ARBA00022771"/>
    </source>
</evidence>
<dbReference type="Proteomes" id="UP000108392">
    <property type="component" value="Genome"/>
</dbReference>
<evidence type="ECO:0000313" key="23">
    <source>
        <dbReference type="Proteomes" id="UP000108392"/>
    </source>
</evidence>
<dbReference type="InterPro" id="IPR036869">
    <property type="entry name" value="J_dom_sf"/>
</dbReference>
<evidence type="ECO:0000256" key="3">
    <source>
        <dbReference type="ARBA" id="ARBA00016539"/>
    </source>
</evidence>
<dbReference type="Pfam" id="PF02380">
    <property type="entry name" value="Papo_T_antigen"/>
    <property type="match status" value="1"/>
</dbReference>
<organism evidence="17 27">
    <name type="scientific">Betapolyomavirus tertihominis</name>
    <dbReference type="NCBI Taxonomy" id="1891764"/>
    <lineage>
        <taxon>Viruses</taxon>
        <taxon>Monodnaviria</taxon>
        <taxon>Shotokuvirae</taxon>
        <taxon>Cossaviricota</taxon>
        <taxon>Papovaviricetes</taxon>
        <taxon>Sepolyvirales</taxon>
        <taxon>Polyomaviridae</taxon>
        <taxon>Betapolyomavirus</taxon>
    </lineage>
</organism>
<reference evidence="23 27" key="1">
    <citation type="journal article" date="2007" name="J. Clin. Virol.">
        <title>A newly reported human polyomavirus, KI virus, is present in the respiratory tract of Australian children.</title>
        <authorList>
            <person name="Bialasiewicz S."/>
            <person name="Whiley D.M."/>
            <person name="Lambert S.B."/>
            <person name="Wang D."/>
            <person name="Nissen M.D."/>
            <person name="Sloots T.P."/>
        </authorList>
    </citation>
    <scope>NUCLEOTIDE SEQUENCE [LARGE SCALE GENOMIC DNA]</scope>
    <source>
        <strain evidence="17">Brisbane 001</strain>
        <strain evidence="18">Brisbane 003</strain>
    </source>
</reference>
<evidence type="ECO:0000313" key="26">
    <source>
        <dbReference type="Proteomes" id="UP000139070"/>
    </source>
</evidence>
<evidence type="ECO:0000313" key="24">
    <source>
        <dbReference type="Proteomes" id="UP000112463"/>
    </source>
</evidence>
<evidence type="ECO:0000313" key="22">
    <source>
        <dbReference type="EMBL" id="QCQ73652.1"/>
    </source>
</evidence>
<evidence type="ECO:0000256" key="11">
    <source>
        <dbReference type="ARBA" id="ARBA00022990"/>
    </source>
</evidence>
<dbReference type="Proteomes" id="UP000123583">
    <property type="component" value="Genome"/>
</dbReference>
<dbReference type="GO" id="GO:0042025">
    <property type="term" value="C:host cell nucleus"/>
    <property type="evidence" value="ECO:0007669"/>
    <property type="project" value="UniProtKB-SubCell"/>
</dbReference>
<dbReference type="SMR" id="A6YGN8"/>
<evidence type="ECO:0000256" key="10">
    <source>
        <dbReference type="ARBA" id="ARBA00022833"/>
    </source>
</evidence>
<keyword evidence="5" id="KW-0597">Phosphoprotein</keyword>
<evidence type="ECO:0000256" key="5">
    <source>
        <dbReference type="ARBA" id="ARBA00022553"/>
    </source>
</evidence>
<keyword evidence="6" id="KW-1048">Host nucleus</keyword>
<evidence type="ECO:0000256" key="7">
    <source>
        <dbReference type="ARBA" id="ARBA00022581"/>
    </source>
</evidence>
<keyword evidence="7" id="KW-0945">Host-virus interaction</keyword>
<evidence type="ECO:0000256" key="6">
    <source>
        <dbReference type="ARBA" id="ARBA00022562"/>
    </source>
</evidence>
<reference evidence="21 26" key="5">
    <citation type="submission" date="2016-02" db="EMBL/GenBank/DDBJ databases">
        <title>Complete Genome Sequencing of a KI Polyomavirus Isolated from an Otherwise Healthy Child with Severe Lower Respiratory Tract Infection.</title>
        <authorList>
            <person name="Dehority W.N."/>
            <person name="Eikman M.M."/>
            <person name="Schwalm K.C."/>
            <person name="Denson J.L."/>
            <person name="Gross S.M."/>
            <person name="Schroth G.P."/>
            <person name="Burchiel S.W."/>
            <person name="Young S.A."/>
            <person name="Dinwiddie D.L."/>
        </authorList>
    </citation>
    <scope>NUCLEOTIDE SEQUENCE [LARGE SCALE GENOMIC DNA]</scope>
    <source>
        <strain evidence="21">NMKI001</strain>
    </source>
</reference>
<keyword evidence="9" id="KW-0863">Zinc-finger</keyword>
<name>A6YGN8_9POLY</name>
<reference evidence="17" key="2">
    <citation type="submission" date="2007-03" db="EMBL/GenBank/DDBJ databases">
        <authorList>
            <person name="Bialasiewicz S.J."/>
            <person name="Whiley D.M."/>
            <person name="Nissen M.D."/>
            <person name="Sloots T.P."/>
        </authorList>
    </citation>
    <scope>NUCLEOTIDE SEQUENCE</scope>
    <source>
        <strain evidence="17">Brisbane 001</strain>
        <strain evidence="18">Brisbane 003</strain>
    </source>
</reference>
<dbReference type="SUPFAM" id="SSF46565">
    <property type="entry name" value="Chaperone J-domain"/>
    <property type="match status" value="1"/>
</dbReference>
<dbReference type="InterPro" id="IPR001623">
    <property type="entry name" value="DnaJ_domain"/>
</dbReference>
<dbReference type="Gene3D" id="1.10.287.110">
    <property type="entry name" value="DnaJ domain"/>
    <property type="match status" value="1"/>
</dbReference>
<dbReference type="EMBL" id="KU746835">
    <property type="protein sequence ID" value="ANY58915.1"/>
    <property type="molecule type" value="Genomic_DNA"/>
</dbReference>
<dbReference type="GO" id="GO:0030430">
    <property type="term" value="C:host cell cytoplasm"/>
    <property type="evidence" value="ECO:0007669"/>
    <property type="project" value="UniProtKB-SubCell"/>
</dbReference>
<dbReference type="Proteomes" id="UP000112463">
    <property type="component" value="Genome"/>
</dbReference>
<evidence type="ECO:0000313" key="25">
    <source>
        <dbReference type="Proteomes" id="UP000123583"/>
    </source>
</evidence>
<dbReference type="SUPFAM" id="SSF161240">
    <property type="entry name" value="T-antigen specific domain-like"/>
    <property type="match status" value="1"/>
</dbReference>
<dbReference type="EMBL" id="EF520287">
    <property type="protein sequence ID" value="ABR68679.1"/>
    <property type="molecule type" value="Genomic_DNA"/>
</dbReference>